<dbReference type="AlphaFoldDB" id="A0A2K8PFE9"/>
<proteinExistence type="predicted"/>
<reference evidence="2 3" key="1">
    <citation type="submission" date="2017-11" db="EMBL/GenBank/DDBJ databases">
        <title>Complete genome sequence of Streptomyces lavendulae subsp. lavendulae CCM 3239 (formerly 'Streptomyces aureofaciens CCM 3239'), the producer of the angucycline-type antibiotic auricin.</title>
        <authorList>
            <person name="Busche T."/>
            <person name="Novakova R."/>
            <person name="Al'Dilaimi A."/>
            <person name="Homerova D."/>
            <person name="Feckova L."/>
            <person name="Rezuchova B."/>
            <person name="Mingyar E."/>
            <person name="Csolleiova D."/>
            <person name="Bekeova C."/>
            <person name="Winkler A."/>
            <person name="Sevcikova B."/>
            <person name="Kalinowski J."/>
            <person name="Kormanec J."/>
            <person name="Ruckert C."/>
        </authorList>
    </citation>
    <scope>NUCLEOTIDE SEQUENCE [LARGE SCALE GENOMIC DNA]</scope>
    <source>
        <strain evidence="2 3">CCM 3239</strain>
    </source>
</reference>
<evidence type="ECO:0000313" key="3">
    <source>
        <dbReference type="Proteomes" id="UP000231791"/>
    </source>
</evidence>
<dbReference type="EMBL" id="CP024985">
    <property type="protein sequence ID" value="ATZ25464.1"/>
    <property type="molecule type" value="Genomic_DNA"/>
</dbReference>
<name>A0A2K8PFE9_STRLA</name>
<dbReference type="GeneID" id="49384658"/>
<gene>
    <name evidence="2" type="ORF">SLAV_18095</name>
</gene>
<dbReference type="RefSeq" id="WP_051841597.1">
    <property type="nucleotide sequence ID" value="NZ_CP024985.1"/>
</dbReference>
<sequence length="128" mass="13940">MTEPHRWCLPGQASDGYSGAEARSLLVRRLDWGTQETWFEDGRGRLMSVVTNGARARVALLDGAGGPEEHLVDPRGEGVSGGYLSSSGRVDTHPDRETVPFPLACKAVEHFIENDSWPHDVTVAQAVE</sequence>
<feature type="region of interest" description="Disordered" evidence="1">
    <location>
        <begin position="65"/>
        <end position="96"/>
    </location>
</feature>
<protein>
    <submittedName>
        <fullName evidence="2">Uncharacterized protein</fullName>
    </submittedName>
</protein>
<dbReference type="KEGG" id="slx:SLAV_18095"/>
<evidence type="ECO:0000313" key="2">
    <source>
        <dbReference type="EMBL" id="ATZ25464.1"/>
    </source>
</evidence>
<dbReference type="OrthoDB" id="3853004at2"/>
<accession>A0A2K8PFE9</accession>
<keyword evidence="3" id="KW-1185">Reference proteome</keyword>
<dbReference type="Proteomes" id="UP000231791">
    <property type="component" value="Chromosome"/>
</dbReference>
<feature type="compositionally biased region" description="Basic and acidic residues" evidence="1">
    <location>
        <begin position="67"/>
        <end position="76"/>
    </location>
</feature>
<organism evidence="2 3">
    <name type="scientific">Streptomyces lavendulae subsp. lavendulae</name>
    <dbReference type="NCBI Taxonomy" id="58340"/>
    <lineage>
        <taxon>Bacteria</taxon>
        <taxon>Bacillati</taxon>
        <taxon>Actinomycetota</taxon>
        <taxon>Actinomycetes</taxon>
        <taxon>Kitasatosporales</taxon>
        <taxon>Streptomycetaceae</taxon>
        <taxon>Streptomyces</taxon>
    </lineage>
</organism>
<evidence type="ECO:0000256" key="1">
    <source>
        <dbReference type="SAM" id="MobiDB-lite"/>
    </source>
</evidence>